<dbReference type="GO" id="GO:0004252">
    <property type="term" value="F:serine-type endopeptidase activity"/>
    <property type="evidence" value="ECO:0007669"/>
    <property type="project" value="UniProtKB-UniRule"/>
</dbReference>
<dbReference type="SUPFAM" id="SSF52743">
    <property type="entry name" value="Subtilisin-like"/>
    <property type="match status" value="1"/>
</dbReference>
<protein>
    <submittedName>
        <fullName evidence="7">S8/S53 family peptidase</fullName>
    </submittedName>
</protein>
<name>A0A7Y2Q1K3_9MICO</name>
<organism evidence="7 8">
    <name type="scientific">Microbacterium ulmi</name>
    <dbReference type="NCBI Taxonomy" id="179095"/>
    <lineage>
        <taxon>Bacteria</taxon>
        <taxon>Bacillati</taxon>
        <taxon>Actinomycetota</taxon>
        <taxon>Actinomycetes</taxon>
        <taxon>Micrococcales</taxon>
        <taxon>Microbacteriaceae</taxon>
        <taxon>Microbacterium</taxon>
    </lineage>
</organism>
<reference evidence="7 8" key="1">
    <citation type="submission" date="2020-05" db="EMBL/GenBank/DDBJ databases">
        <title>MicrobeNet Type strains.</title>
        <authorList>
            <person name="Nicholson A.C."/>
        </authorList>
    </citation>
    <scope>NUCLEOTIDE SEQUENCE [LARGE SCALE GENOMIC DNA]</scope>
    <source>
        <strain evidence="7 8">JCM 14282</strain>
    </source>
</reference>
<evidence type="ECO:0000313" key="7">
    <source>
        <dbReference type="EMBL" id="NNH05453.1"/>
    </source>
</evidence>
<dbReference type="CDD" id="cd00306">
    <property type="entry name" value="Peptidases_S8_S53"/>
    <property type="match status" value="1"/>
</dbReference>
<dbReference type="PROSITE" id="PS00138">
    <property type="entry name" value="SUBTILASE_SER"/>
    <property type="match status" value="1"/>
</dbReference>
<comment type="similarity">
    <text evidence="1 5">Belongs to the peptidase S8 family.</text>
</comment>
<keyword evidence="3 5" id="KW-0378">Hydrolase</keyword>
<dbReference type="GO" id="GO:0006508">
    <property type="term" value="P:proteolysis"/>
    <property type="evidence" value="ECO:0007669"/>
    <property type="project" value="UniProtKB-KW"/>
</dbReference>
<evidence type="ECO:0000256" key="2">
    <source>
        <dbReference type="ARBA" id="ARBA00022670"/>
    </source>
</evidence>
<sequence length="353" mass="36399">MAGYAYPGFGGRQPVLYAGPAPDAGEGAGAERPVVAILDTGCGAHAWLGADVVIAEDDPDYGGILGVGDPDTDPEVHPSQGDPLDGVIDIASGHGTFIAGIVRQACPSARILPVRVSNSAGIILESDLLGALGRLVALVEAKHPIHVLNLSFSFYHESSDSSTIDSELYALLKRLRAGRTTIVCSAGNDATDRPSSPASLHAWDGNEYGLTPEQEKADGLAPHVVVGALNPSGRSTALFSNVGDWVDVYAKGVAIVSAIPRWEAGGIQADLRADEYGKRRETFDVDDFGSGFAVWSGTSFAAPLVAGGIAQMIATGRTPAGAAIAEKSTLEDAVAQVVDDFIAEDESGLHGTA</sequence>
<evidence type="ECO:0000259" key="6">
    <source>
        <dbReference type="Pfam" id="PF00082"/>
    </source>
</evidence>
<feature type="domain" description="Peptidase S8/S53" evidence="6">
    <location>
        <begin position="33"/>
        <end position="314"/>
    </location>
</feature>
<evidence type="ECO:0000256" key="5">
    <source>
        <dbReference type="PROSITE-ProRule" id="PRU01240"/>
    </source>
</evidence>
<dbReference type="Pfam" id="PF00082">
    <property type="entry name" value="Peptidase_S8"/>
    <property type="match status" value="1"/>
</dbReference>
<feature type="active site" description="Charge relay system" evidence="5">
    <location>
        <position position="39"/>
    </location>
</feature>
<evidence type="ECO:0000256" key="4">
    <source>
        <dbReference type="ARBA" id="ARBA00022825"/>
    </source>
</evidence>
<dbReference type="InterPro" id="IPR015500">
    <property type="entry name" value="Peptidase_S8_subtilisin-rel"/>
</dbReference>
<proteinExistence type="inferred from homology"/>
<dbReference type="PANTHER" id="PTHR43806:SF11">
    <property type="entry name" value="CEREVISIN-RELATED"/>
    <property type="match status" value="1"/>
</dbReference>
<dbReference type="Proteomes" id="UP000543598">
    <property type="component" value="Unassembled WGS sequence"/>
</dbReference>
<dbReference type="EMBL" id="JABEMB010000055">
    <property type="protein sequence ID" value="NNH05453.1"/>
    <property type="molecule type" value="Genomic_DNA"/>
</dbReference>
<dbReference type="Gene3D" id="3.40.50.200">
    <property type="entry name" value="Peptidase S8/S53 domain"/>
    <property type="match status" value="1"/>
</dbReference>
<comment type="caution">
    <text evidence="7">The sequence shown here is derived from an EMBL/GenBank/DDBJ whole genome shotgun (WGS) entry which is preliminary data.</text>
</comment>
<dbReference type="PROSITE" id="PS51892">
    <property type="entry name" value="SUBTILASE"/>
    <property type="match status" value="1"/>
</dbReference>
<evidence type="ECO:0000256" key="1">
    <source>
        <dbReference type="ARBA" id="ARBA00011073"/>
    </source>
</evidence>
<dbReference type="PRINTS" id="PR00723">
    <property type="entry name" value="SUBTILISIN"/>
</dbReference>
<dbReference type="AlphaFoldDB" id="A0A7Y2Q1K3"/>
<evidence type="ECO:0000256" key="3">
    <source>
        <dbReference type="ARBA" id="ARBA00022801"/>
    </source>
</evidence>
<dbReference type="InterPro" id="IPR023828">
    <property type="entry name" value="Peptidase_S8_Ser-AS"/>
</dbReference>
<feature type="active site" description="Charge relay system" evidence="5">
    <location>
        <position position="299"/>
    </location>
</feature>
<dbReference type="InterPro" id="IPR036852">
    <property type="entry name" value="Peptidase_S8/S53_dom_sf"/>
</dbReference>
<keyword evidence="2 5" id="KW-0645">Protease</keyword>
<evidence type="ECO:0000313" key="8">
    <source>
        <dbReference type="Proteomes" id="UP000543598"/>
    </source>
</evidence>
<dbReference type="PANTHER" id="PTHR43806">
    <property type="entry name" value="PEPTIDASE S8"/>
    <property type="match status" value="1"/>
</dbReference>
<keyword evidence="4 5" id="KW-0720">Serine protease</keyword>
<keyword evidence="8" id="KW-1185">Reference proteome</keyword>
<feature type="active site" description="Charge relay system" evidence="5">
    <location>
        <position position="94"/>
    </location>
</feature>
<dbReference type="InterPro" id="IPR050131">
    <property type="entry name" value="Peptidase_S8_subtilisin-like"/>
</dbReference>
<gene>
    <name evidence="7" type="ORF">HLA99_16555</name>
</gene>
<dbReference type="InterPro" id="IPR000209">
    <property type="entry name" value="Peptidase_S8/S53_dom"/>
</dbReference>
<accession>A0A7Y2Q1K3</accession>